<keyword evidence="4 6" id="KW-1133">Transmembrane helix</keyword>
<accession>A0A9E8LZ70</accession>
<feature type="transmembrane region" description="Helical" evidence="6">
    <location>
        <begin position="337"/>
        <end position="355"/>
    </location>
</feature>
<protein>
    <submittedName>
        <fullName evidence="7">Sugar translocase</fullName>
    </submittedName>
</protein>
<feature type="transmembrane region" description="Helical" evidence="6">
    <location>
        <begin position="153"/>
        <end position="174"/>
    </location>
</feature>
<dbReference type="GO" id="GO:0005886">
    <property type="term" value="C:plasma membrane"/>
    <property type="evidence" value="ECO:0007669"/>
    <property type="project" value="UniProtKB-SubCell"/>
</dbReference>
<evidence type="ECO:0000313" key="7">
    <source>
        <dbReference type="EMBL" id="WAA12112.1"/>
    </source>
</evidence>
<dbReference type="Proteomes" id="UP001164726">
    <property type="component" value="Chromosome"/>
</dbReference>
<feature type="transmembrane region" description="Helical" evidence="6">
    <location>
        <begin position="119"/>
        <end position="141"/>
    </location>
</feature>
<feature type="transmembrane region" description="Helical" evidence="6">
    <location>
        <begin position="301"/>
        <end position="325"/>
    </location>
</feature>
<keyword evidence="8" id="KW-1185">Reference proteome</keyword>
<evidence type="ECO:0000256" key="3">
    <source>
        <dbReference type="ARBA" id="ARBA00022692"/>
    </source>
</evidence>
<feature type="transmembrane region" description="Helical" evidence="6">
    <location>
        <begin position="267"/>
        <end position="289"/>
    </location>
</feature>
<gene>
    <name evidence="7" type="ORF">OE105_11105</name>
</gene>
<sequence length="513" mass="59139">MRTRSSIINLFFALSGQIIGLLVSFFARMVFIEILGTEYLGLNGLFTNILSILSLVELGIGPAIAYSLYKPLAEKDEKKIKALMKLFQKAYISIGIIILFLGIGLTPFLGFFIKSIPDIPHIHFLFLLFVVNTAISYFYSYKRTLIISDQKRYIATIYRYSFFIILNIVQIIVLYLTHNFILFLISQIVATFVENILVSKKADELYPYLKDKHVQKIDKNTLTEIKKNVRAMIAHKLGGVVVTTTDNLIISKFVGLIQVGLYSNYQLILNALNIITSQIFSSIIASVGNLGVTETNEKKKFIFQVTLLLNFWVFSFITICLVILINPFIELWVGQEYVLNTYIVLIIILNFYLTGMRKGVLTFRDALGVFWYDRHKPIFESIINLTASLLLVQKFGMVGVFLGTTISSLTTVFWIEPYVLYKYGLKSSVRSYFGKYLFYTFVTIMTLFITFIITIPFREVNLVNFLIQLFICLIVPNLIFLGLFYKTKEFQYLYNIINNFVLKRIKEKLKLLK</sequence>
<feature type="transmembrane region" description="Helical" evidence="6">
    <location>
        <begin position="436"/>
        <end position="457"/>
    </location>
</feature>
<comment type="subcellular location">
    <subcellularLocation>
        <location evidence="1">Cell membrane</location>
        <topology evidence="1">Multi-pass membrane protein</topology>
    </subcellularLocation>
</comment>
<dbReference type="InterPro" id="IPR050833">
    <property type="entry name" value="Poly_Biosynth_Transport"/>
</dbReference>
<evidence type="ECO:0000313" key="8">
    <source>
        <dbReference type="Proteomes" id="UP001164726"/>
    </source>
</evidence>
<dbReference type="RefSeq" id="WP_275420243.1">
    <property type="nucleotide sequence ID" value="NZ_CP106877.1"/>
</dbReference>
<organism evidence="7 8">
    <name type="scientific">Fervidibacillus halotolerans</name>
    <dbReference type="NCBI Taxonomy" id="2980027"/>
    <lineage>
        <taxon>Bacteria</taxon>
        <taxon>Bacillati</taxon>
        <taxon>Bacillota</taxon>
        <taxon>Bacilli</taxon>
        <taxon>Bacillales</taxon>
        <taxon>Bacillaceae</taxon>
        <taxon>Fervidibacillus</taxon>
    </lineage>
</organism>
<feature type="transmembrane region" description="Helical" evidence="6">
    <location>
        <begin position="90"/>
        <end position="113"/>
    </location>
</feature>
<feature type="transmembrane region" description="Helical" evidence="6">
    <location>
        <begin position="180"/>
        <end position="198"/>
    </location>
</feature>
<dbReference type="KEGG" id="fhl:OE105_11105"/>
<dbReference type="EMBL" id="CP106877">
    <property type="protein sequence ID" value="WAA12112.1"/>
    <property type="molecule type" value="Genomic_DNA"/>
</dbReference>
<name>A0A9E8LZ70_9BACI</name>
<feature type="transmembrane region" description="Helical" evidence="6">
    <location>
        <begin position="395"/>
        <end position="415"/>
    </location>
</feature>
<evidence type="ECO:0000256" key="5">
    <source>
        <dbReference type="ARBA" id="ARBA00023136"/>
    </source>
</evidence>
<evidence type="ECO:0000256" key="1">
    <source>
        <dbReference type="ARBA" id="ARBA00004651"/>
    </source>
</evidence>
<keyword evidence="3 6" id="KW-0812">Transmembrane</keyword>
<proteinExistence type="predicted"/>
<keyword evidence="5 6" id="KW-0472">Membrane</keyword>
<dbReference type="PANTHER" id="PTHR30250">
    <property type="entry name" value="PST FAMILY PREDICTED COLANIC ACID TRANSPORTER"/>
    <property type="match status" value="1"/>
</dbReference>
<evidence type="ECO:0000256" key="6">
    <source>
        <dbReference type="SAM" id="Phobius"/>
    </source>
</evidence>
<dbReference type="AlphaFoldDB" id="A0A9E8LZ70"/>
<feature type="transmembrane region" description="Helical" evidence="6">
    <location>
        <begin position="7"/>
        <end position="29"/>
    </location>
</feature>
<feature type="transmembrane region" description="Helical" evidence="6">
    <location>
        <begin position="49"/>
        <end position="69"/>
    </location>
</feature>
<reference evidence="7" key="1">
    <citation type="submission" date="2022-09" db="EMBL/GenBank/DDBJ databases">
        <title>Complete Genomes of Fervidibacillus albus and Fervidibacillus halotolerans isolated from tidal flat sediments.</title>
        <authorList>
            <person name="Kwon K.K."/>
            <person name="Yang S.-H."/>
            <person name="Park M.J."/>
            <person name="Oh H.-M."/>
        </authorList>
    </citation>
    <scope>NUCLEOTIDE SEQUENCE</scope>
    <source>
        <strain evidence="7">MEBiC13594</strain>
    </source>
</reference>
<evidence type="ECO:0000256" key="4">
    <source>
        <dbReference type="ARBA" id="ARBA00022989"/>
    </source>
</evidence>
<dbReference type="PANTHER" id="PTHR30250:SF26">
    <property type="entry name" value="PSMA PROTEIN"/>
    <property type="match status" value="1"/>
</dbReference>
<evidence type="ECO:0000256" key="2">
    <source>
        <dbReference type="ARBA" id="ARBA00022475"/>
    </source>
</evidence>
<keyword evidence="2" id="KW-1003">Cell membrane</keyword>
<feature type="transmembrane region" description="Helical" evidence="6">
    <location>
        <begin position="463"/>
        <end position="485"/>
    </location>
</feature>